<reference evidence="1" key="1">
    <citation type="submission" date="2014-09" db="EMBL/GenBank/DDBJ databases">
        <authorList>
            <person name="Magalhaes I.L.F."/>
            <person name="Oliveira U."/>
            <person name="Santos F.R."/>
            <person name="Vidigal T.H.D.A."/>
            <person name="Brescovit A.D."/>
            <person name="Santos A.J."/>
        </authorList>
    </citation>
    <scope>NUCLEOTIDE SEQUENCE</scope>
    <source>
        <tissue evidence="1">Shoot tissue taken approximately 20 cm above the soil surface</tissue>
    </source>
</reference>
<protein>
    <submittedName>
        <fullName evidence="1">Uncharacterized protein</fullName>
    </submittedName>
</protein>
<dbReference type="AlphaFoldDB" id="A0A0A9A6I7"/>
<proteinExistence type="predicted"/>
<evidence type="ECO:0000313" key="1">
    <source>
        <dbReference type="EMBL" id="JAD46706.1"/>
    </source>
</evidence>
<accession>A0A0A9A6I7</accession>
<dbReference type="EMBL" id="GBRH01251189">
    <property type="protein sequence ID" value="JAD46706.1"/>
    <property type="molecule type" value="Transcribed_RNA"/>
</dbReference>
<name>A0A0A9A6I7_ARUDO</name>
<sequence>MPFFSHLNDHSLCGHSDFTPILFNVPCGVTNEVKIFIYRPTEGLQHYPLRLQEKKSSLGYRIKK</sequence>
<organism evidence="1">
    <name type="scientific">Arundo donax</name>
    <name type="common">Giant reed</name>
    <name type="synonym">Donax arundinaceus</name>
    <dbReference type="NCBI Taxonomy" id="35708"/>
    <lineage>
        <taxon>Eukaryota</taxon>
        <taxon>Viridiplantae</taxon>
        <taxon>Streptophyta</taxon>
        <taxon>Embryophyta</taxon>
        <taxon>Tracheophyta</taxon>
        <taxon>Spermatophyta</taxon>
        <taxon>Magnoliopsida</taxon>
        <taxon>Liliopsida</taxon>
        <taxon>Poales</taxon>
        <taxon>Poaceae</taxon>
        <taxon>PACMAD clade</taxon>
        <taxon>Arundinoideae</taxon>
        <taxon>Arundineae</taxon>
        <taxon>Arundo</taxon>
    </lineage>
</organism>
<reference evidence="1" key="2">
    <citation type="journal article" date="2015" name="Data Brief">
        <title>Shoot transcriptome of the giant reed, Arundo donax.</title>
        <authorList>
            <person name="Barrero R.A."/>
            <person name="Guerrero F.D."/>
            <person name="Moolhuijzen P."/>
            <person name="Goolsby J.A."/>
            <person name="Tidwell J."/>
            <person name="Bellgard S.E."/>
            <person name="Bellgard M.I."/>
        </authorList>
    </citation>
    <scope>NUCLEOTIDE SEQUENCE</scope>
    <source>
        <tissue evidence="1">Shoot tissue taken approximately 20 cm above the soil surface</tissue>
    </source>
</reference>